<gene>
    <name evidence="2" type="ORF">E2C01_046525</name>
</gene>
<name>A0A5B7G508_PORTR</name>
<accession>A0A5B7G508</accession>
<feature type="compositionally biased region" description="Pro residues" evidence="1">
    <location>
        <begin position="40"/>
        <end position="51"/>
    </location>
</feature>
<reference evidence="2 3" key="1">
    <citation type="submission" date="2019-05" db="EMBL/GenBank/DDBJ databases">
        <title>Another draft genome of Portunus trituberculatus and its Hox gene families provides insights of decapod evolution.</title>
        <authorList>
            <person name="Jeong J.-H."/>
            <person name="Song I."/>
            <person name="Kim S."/>
            <person name="Choi T."/>
            <person name="Kim D."/>
            <person name="Ryu S."/>
            <person name="Kim W."/>
        </authorList>
    </citation>
    <scope>NUCLEOTIDE SEQUENCE [LARGE SCALE GENOMIC DNA]</scope>
    <source>
        <tissue evidence="2">Muscle</tissue>
    </source>
</reference>
<organism evidence="2 3">
    <name type="scientific">Portunus trituberculatus</name>
    <name type="common">Swimming crab</name>
    <name type="synonym">Neptunus trituberculatus</name>
    <dbReference type="NCBI Taxonomy" id="210409"/>
    <lineage>
        <taxon>Eukaryota</taxon>
        <taxon>Metazoa</taxon>
        <taxon>Ecdysozoa</taxon>
        <taxon>Arthropoda</taxon>
        <taxon>Crustacea</taxon>
        <taxon>Multicrustacea</taxon>
        <taxon>Malacostraca</taxon>
        <taxon>Eumalacostraca</taxon>
        <taxon>Eucarida</taxon>
        <taxon>Decapoda</taxon>
        <taxon>Pleocyemata</taxon>
        <taxon>Brachyura</taxon>
        <taxon>Eubrachyura</taxon>
        <taxon>Portunoidea</taxon>
        <taxon>Portunidae</taxon>
        <taxon>Portuninae</taxon>
        <taxon>Portunus</taxon>
    </lineage>
</organism>
<feature type="compositionally biased region" description="Polar residues" evidence="1">
    <location>
        <begin position="85"/>
        <end position="103"/>
    </location>
</feature>
<dbReference type="AlphaFoldDB" id="A0A5B7G508"/>
<dbReference type="Proteomes" id="UP000324222">
    <property type="component" value="Unassembled WGS sequence"/>
</dbReference>
<evidence type="ECO:0000313" key="2">
    <source>
        <dbReference type="EMBL" id="MPC52649.1"/>
    </source>
</evidence>
<comment type="caution">
    <text evidence="2">The sequence shown here is derived from an EMBL/GenBank/DDBJ whole genome shotgun (WGS) entry which is preliminary data.</text>
</comment>
<protein>
    <submittedName>
        <fullName evidence="2">Uncharacterized protein</fullName>
    </submittedName>
</protein>
<evidence type="ECO:0000256" key="1">
    <source>
        <dbReference type="SAM" id="MobiDB-lite"/>
    </source>
</evidence>
<sequence>MMEVKEGCGDDGRPEGGTGLEGRHSRWPSTAPQPSLSSPPFTPSPHHPSPRQPRLADPTTSNEGNSNFLLLGGTSLVLGKDFSRGHSSLPSQAPPVTSTPVAFSSSSRRGSRDPPRPWSVLLVVEGG</sequence>
<dbReference type="EMBL" id="VSRR010011041">
    <property type="protein sequence ID" value="MPC52649.1"/>
    <property type="molecule type" value="Genomic_DNA"/>
</dbReference>
<proteinExistence type="predicted"/>
<feature type="region of interest" description="Disordered" evidence="1">
    <location>
        <begin position="1"/>
        <end position="127"/>
    </location>
</feature>
<feature type="compositionally biased region" description="Polar residues" evidence="1">
    <location>
        <begin position="58"/>
        <end position="68"/>
    </location>
</feature>
<feature type="compositionally biased region" description="Basic and acidic residues" evidence="1">
    <location>
        <begin position="1"/>
        <end position="14"/>
    </location>
</feature>
<keyword evidence="3" id="KW-1185">Reference proteome</keyword>
<evidence type="ECO:0000313" key="3">
    <source>
        <dbReference type="Proteomes" id="UP000324222"/>
    </source>
</evidence>